<accession>A0A1F5SL42</accession>
<dbReference type="EMBL" id="MFGB01000008">
    <property type="protein sequence ID" value="OGF27394.1"/>
    <property type="molecule type" value="Genomic_DNA"/>
</dbReference>
<evidence type="ECO:0000313" key="2">
    <source>
        <dbReference type="Proteomes" id="UP000178367"/>
    </source>
</evidence>
<dbReference type="AlphaFoldDB" id="A0A1F5SL42"/>
<dbReference type="Proteomes" id="UP000178367">
    <property type="component" value="Unassembled WGS sequence"/>
</dbReference>
<dbReference type="STRING" id="1797994.A2227_02115"/>
<name>A0A1F5SL42_9BACT</name>
<proteinExistence type="predicted"/>
<reference evidence="1 2" key="1">
    <citation type="journal article" date="2016" name="Nat. Commun.">
        <title>Thousands of microbial genomes shed light on interconnected biogeochemical processes in an aquifer system.</title>
        <authorList>
            <person name="Anantharaman K."/>
            <person name="Brown C.T."/>
            <person name="Hug L.A."/>
            <person name="Sharon I."/>
            <person name="Castelle C.J."/>
            <person name="Probst A.J."/>
            <person name="Thomas B.C."/>
            <person name="Singh A."/>
            <person name="Wilkins M.J."/>
            <person name="Karaoz U."/>
            <person name="Brodie E.L."/>
            <person name="Williams K.H."/>
            <person name="Hubbard S.S."/>
            <person name="Banfield J.F."/>
        </authorList>
    </citation>
    <scope>NUCLEOTIDE SEQUENCE [LARGE SCALE GENOMIC DNA]</scope>
</reference>
<protein>
    <submittedName>
        <fullName evidence="1">Uncharacterized protein</fullName>
    </submittedName>
</protein>
<gene>
    <name evidence="1" type="ORF">A2227_02115</name>
</gene>
<evidence type="ECO:0000313" key="1">
    <source>
        <dbReference type="EMBL" id="OGF27394.1"/>
    </source>
</evidence>
<organism evidence="1 2">
    <name type="scientific">Candidatus Falkowbacteria bacterium RIFOXYA2_FULL_47_19</name>
    <dbReference type="NCBI Taxonomy" id="1797994"/>
    <lineage>
        <taxon>Bacteria</taxon>
        <taxon>Candidatus Falkowiibacteriota</taxon>
    </lineage>
</organism>
<comment type="caution">
    <text evidence="1">The sequence shown here is derived from an EMBL/GenBank/DDBJ whole genome shotgun (WGS) entry which is preliminary data.</text>
</comment>
<sequence>MMPEKWETTKNNIKDNFEVLDEGCSHMDEEGGVDIEYIVFDGPLGRMRLEFVSKPVIMDKKTTYSKRIGSETAVEYVYSADEKSHKLIVYKWNDAQGEWLEVPAGAFA</sequence>